<protein>
    <recommendedName>
        <fullName evidence="2">Amidohydrolase-related domain-containing protein</fullName>
    </recommendedName>
</protein>
<dbReference type="EMBL" id="BART01020762">
    <property type="protein sequence ID" value="GAH05318.1"/>
    <property type="molecule type" value="Genomic_DNA"/>
</dbReference>
<proteinExistence type="predicted"/>
<feature type="non-terminal residue" evidence="1">
    <location>
        <position position="1"/>
    </location>
</feature>
<dbReference type="GO" id="GO:0016810">
    <property type="term" value="F:hydrolase activity, acting on carbon-nitrogen (but not peptide) bonds"/>
    <property type="evidence" value="ECO:0007669"/>
    <property type="project" value="InterPro"/>
</dbReference>
<reference evidence="1" key="1">
    <citation type="journal article" date="2014" name="Front. Microbiol.">
        <title>High frequency of phylogenetically diverse reductive dehalogenase-homologous genes in deep subseafloor sedimentary metagenomes.</title>
        <authorList>
            <person name="Kawai M."/>
            <person name="Futagami T."/>
            <person name="Toyoda A."/>
            <person name="Takaki Y."/>
            <person name="Nishi S."/>
            <person name="Hori S."/>
            <person name="Arai W."/>
            <person name="Tsubouchi T."/>
            <person name="Morono Y."/>
            <person name="Uchiyama I."/>
            <person name="Ito T."/>
            <person name="Fujiyama A."/>
            <person name="Inagaki F."/>
            <person name="Takami H."/>
        </authorList>
    </citation>
    <scope>NUCLEOTIDE SEQUENCE</scope>
    <source>
        <strain evidence="1">Expedition CK06-06</strain>
    </source>
</reference>
<comment type="caution">
    <text evidence="1">The sequence shown here is derived from an EMBL/GenBank/DDBJ whole genome shotgun (WGS) entry which is preliminary data.</text>
</comment>
<organism evidence="1">
    <name type="scientific">marine sediment metagenome</name>
    <dbReference type="NCBI Taxonomy" id="412755"/>
    <lineage>
        <taxon>unclassified sequences</taxon>
        <taxon>metagenomes</taxon>
        <taxon>ecological metagenomes</taxon>
    </lineage>
</organism>
<sequence>SLCLGNNADIVVFNPVIVQRINSNFFYSKSKNSPFFDKRLNGKIELVIKNGKIAFDKGEISRVL</sequence>
<dbReference type="Gene3D" id="2.30.40.10">
    <property type="entry name" value="Urease, subunit C, domain 1"/>
    <property type="match status" value="1"/>
</dbReference>
<name>X1E9I1_9ZZZZ</name>
<dbReference type="SUPFAM" id="SSF51338">
    <property type="entry name" value="Composite domain of metallo-dependent hydrolases"/>
    <property type="match status" value="1"/>
</dbReference>
<evidence type="ECO:0008006" key="2">
    <source>
        <dbReference type="Google" id="ProtNLM"/>
    </source>
</evidence>
<gene>
    <name evidence="1" type="ORF">S01H4_38494</name>
</gene>
<dbReference type="AlphaFoldDB" id="X1E9I1"/>
<evidence type="ECO:0000313" key="1">
    <source>
        <dbReference type="EMBL" id="GAH05318.1"/>
    </source>
</evidence>
<dbReference type="InterPro" id="IPR011059">
    <property type="entry name" value="Metal-dep_hydrolase_composite"/>
</dbReference>
<accession>X1E9I1</accession>